<dbReference type="FunFam" id="3.30.160.60:FF:000358">
    <property type="entry name" value="zinc finger protein 24"/>
    <property type="match status" value="1"/>
</dbReference>
<evidence type="ECO:0000259" key="9">
    <source>
        <dbReference type="PROSITE" id="PS50157"/>
    </source>
</evidence>
<dbReference type="EMBL" id="CYKH01001736">
    <property type="protein sequence ID" value="CUG89417.1"/>
    <property type="molecule type" value="Genomic_DNA"/>
</dbReference>
<keyword evidence="4 7" id="KW-0863">Zinc-finger</keyword>
<dbReference type="SMART" id="SM00355">
    <property type="entry name" value="ZnF_C2H2"/>
    <property type="match status" value="5"/>
</dbReference>
<dbReference type="Pfam" id="PF00096">
    <property type="entry name" value="zf-C2H2"/>
    <property type="match status" value="3"/>
</dbReference>
<feature type="region of interest" description="Disordered" evidence="8">
    <location>
        <begin position="422"/>
        <end position="452"/>
    </location>
</feature>
<evidence type="ECO:0000313" key="11">
    <source>
        <dbReference type="Proteomes" id="UP000051952"/>
    </source>
</evidence>
<protein>
    <submittedName>
        <fullName evidence="10">Zinc finger protein, putative</fullName>
    </submittedName>
</protein>
<dbReference type="PROSITE" id="PS50157">
    <property type="entry name" value="ZINC_FINGER_C2H2_2"/>
    <property type="match status" value="2"/>
</dbReference>
<dbReference type="VEuPathDB" id="TriTrypDB:BSAL_20955"/>
<feature type="domain" description="C2H2-type" evidence="9">
    <location>
        <begin position="103"/>
        <end position="131"/>
    </location>
</feature>
<dbReference type="InterPro" id="IPR050888">
    <property type="entry name" value="ZnF_C2H2-type_TF"/>
</dbReference>
<keyword evidence="6" id="KW-0539">Nucleus</keyword>
<reference evidence="11" key="1">
    <citation type="submission" date="2015-09" db="EMBL/GenBank/DDBJ databases">
        <authorList>
            <consortium name="Pathogen Informatics"/>
        </authorList>
    </citation>
    <scope>NUCLEOTIDE SEQUENCE [LARGE SCALE GENOMIC DNA]</scope>
    <source>
        <strain evidence="11">Lake Konstanz</strain>
    </source>
</reference>
<evidence type="ECO:0000256" key="3">
    <source>
        <dbReference type="ARBA" id="ARBA00022737"/>
    </source>
</evidence>
<evidence type="ECO:0000256" key="2">
    <source>
        <dbReference type="ARBA" id="ARBA00022723"/>
    </source>
</evidence>
<dbReference type="GO" id="GO:0005634">
    <property type="term" value="C:nucleus"/>
    <property type="evidence" value="ECO:0007669"/>
    <property type="project" value="UniProtKB-SubCell"/>
</dbReference>
<comment type="subcellular location">
    <subcellularLocation>
        <location evidence="1">Nucleus</location>
    </subcellularLocation>
</comment>
<dbReference type="Proteomes" id="UP000051952">
    <property type="component" value="Unassembled WGS sequence"/>
</dbReference>
<organism evidence="10 11">
    <name type="scientific">Bodo saltans</name>
    <name type="common">Flagellated protozoan</name>
    <dbReference type="NCBI Taxonomy" id="75058"/>
    <lineage>
        <taxon>Eukaryota</taxon>
        <taxon>Discoba</taxon>
        <taxon>Euglenozoa</taxon>
        <taxon>Kinetoplastea</taxon>
        <taxon>Metakinetoplastina</taxon>
        <taxon>Eubodonida</taxon>
        <taxon>Bodonidae</taxon>
        <taxon>Bodo</taxon>
    </lineage>
</organism>
<keyword evidence="2" id="KW-0479">Metal-binding</keyword>
<evidence type="ECO:0000256" key="6">
    <source>
        <dbReference type="ARBA" id="ARBA00023242"/>
    </source>
</evidence>
<evidence type="ECO:0000256" key="4">
    <source>
        <dbReference type="ARBA" id="ARBA00022771"/>
    </source>
</evidence>
<evidence type="ECO:0000256" key="1">
    <source>
        <dbReference type="ARBA" id="ARBA00004123"/>
    </source>
</evidence>
<keyword evidence="5" id="KW-0862">Zinc</keyword>
<feature type="compositionally biased region" description="Low complexity" evidence="8">
    <location>
        <begin position="501"/>
        <end position="525"/>
    </location>
</feature>
<accession>A0A0S4JJQ3</accession>
<evidence type="ECO:0000256" key="7">
    <source>
        <dbReference type="PROSITE-ProRule" id="PRU00042"/>
    </source>
</evidence>
<proteinExistence type="predicted"/>
<feature type="region of interest" description="Disordered" evidence="8">
    <location>
        <begin position="501"/>
        <end position="533"/>
    </location>
</feature>
<dbReference type="InterPro" id="IPR036236">
    <property type="entry name" value="Znf_C2H2_sf"/>
</dbReference>
<dbReference type="OrthoDB" id="9885925at2759"/>
<dbReference type="InterPro" id="IPR013087">
    <property type="entry name" value="Znf_C2H2_type"/>
</dbReference>
<keyword evidence="3" id="KW-0677">Repeat</keyword>
<dbReference type="AlphaFoldDB" id="A0A0S4JJQ3"/>
<dbReference type="Gene3D" id="3.30.160.60">
    <property type="entry name" value="Classic Zinc Finger"/>
    <property type="match status" value="2"/>
</dbReference>
<name>A0A0S4JJQ3_BODSA</name>
<keyword evidence="11" id="KW-1185">Reference proteome</keyword>
<sequence>MDEATISSACRARAGEEVADAELARNFAAPPQPPQPPPPLLVDEVDVVVVVEAPPPPQAPPQQQLDELICPVCLKVFRGSKSHGGLQSNYNRHLLIHSGDRPYSCSSCDMSFTTSSNLRRHEAKRHPSPVAVLPVPPLPPGVEREGASDEGESDGGPLVVDAMHVVDVAAAPIVVAPAATYPCRNGCGREFSWRATRTIHERRCRELNSTGGGVDVGATTTTTTQRGGCGGSTFPAVVPNLEVLSTASVHDTPSTEIITATSVVTTPTTSSAGGMKRVTTVNRGVDTIECPDCGATVVSRTKLTRHLTYHCPFRLDTGGGVDGEINHEELLLVEEGEDADERSSQVMLRDALLQHGSVSGWGNLTTDSSEHDDDGQLASRRDAHHNLSSYPSRRRRQHFPCPYCDGMFRNLRLLRQHIGRRHREEGNTYPHHLEDESARGHDDNFGAGEQTERPARPQLLFRPLQPLSFQRTVTTTKRPRSPVAAVTATPIGEAVALPAETPTSASTPHHTTKCHTSSSSVVGAAATGGGSLQDDSPPMAWQAMTPSPLLAPVMTPPHTHVANSVGNGGYESEADGPSEFRL</sequence>
<dbReference type="PROSITE" id="PS00028">
    <property type="entry name" value="ZINC_FINGER_C2H2_1"/>
    <property type="match status" value="3"/>
</dbReference>
<feature type="region of interest" description="Disordered" evidence="8">
    <location>
        <begin position="559"/>
        <end position="582"/>
    </location>
</feature>
<dbReference type="SUPFAM" id="SSF57667">
    <property type="entry name" value="beta-beta-alpha zinc fingers"/>
    <property type="match status" value="1"/>
</dbReference>
<feature type="region of interest" description="Disordered" evidence="8">
    <location>
        <begin position="120"/>
        <end position="156"/>
    </location>
</feature>
<gene>
    <name evidence="10" type="ORF">BSAL_20955</name>
</gene>
<dbReference type="GO" id="GO:0008270">
    <property type="term" value="F:zinc ion binding"/>
    <property type="evidence" value="ECO:0007669"/>
    <property type="project" value="UniProtKB-KW"/>
</dbReference>
<feature type="domain" description="C2H2-type" evidence="9">
    <location>
        <begin position="288"/>
        <end position="315"/>
    </location>
</feature>
<evidence type="ECO:0000256" key="8">
    <source>
        <dbReference type="SAM" id="MobiDB-lite"/>
    </source>
</evidence>
<dbReference type="PANTHER" id="PTHR24406">
    <property type="entry name" value="TRANSCRIPTIONAL REPRESSOR CTCFL-RELATED"/>
    <property type="match status" value="1"/>
</dbReference>
<evidence type="ECO:0000256" key="5">
    <source>
        <dbReference type="ARBA" id="ARBA00022833"/>
    </source>
</evidence>
<evidence type="ECO:0000313" key="10">
    <source>
        <dbReference type="EMBL" id="CUG89417.1"/>
    </source>
</evidence>